<comment type="similarity">
    <text evidence="3">Belongs to the RecD family. RecD2 subfamily.</text>
</comment>
<evidence type="ECO:0000256" key="2">
    <source>
        <dbReference type="ARBA" id="ARBA00022840"/>
    </source>
</evidence>
<dbReference type="GO" id="GO:0006310">
    <property type="term" value="P:DNA recombination"/>
    <property type="evidence" value="ECO:0007669"/>
    <property type="project" value="InterPro"/>
</dbReference>
<dbReference type="Pfam" id="PF18335">
    <property type="entry name" value="SH3_13"/>
    <property type="match status" value="1"/>
</dbReference>
<dbReference type="Proteomes" id="UP000449710">
    <property type="component" value="Unassembled WGS sequence"/>
</dbReference>
<feature type="domain" description="Helix-hairpin-helix DNA-binding motif class 1" evidence="5">
    <location>
        <begin position="181"/>
        <end position="200"/>
    </location>
</feature>
<dbReference type="InterPro" id="IPR041451">
    <property type="entry name" value="RecD2_SH13"/>
</dbReference>
<feature type="binding site" evidence="3">
    <location>
        <begin position="344"/>
        <end position="348"/>
    </location>
    <ligand>
        <name>ATP</name>
        <dbReference type="ChEBI" id="CHEBI:30616"/>
    </ligand>
</feature>
<keyword evidence="2 3" id="KW-0067">ATP-binding</keyword>
<evidence type="ECO:0000313" key="8">
    <source>
        <dbReference type="Proteomes" id="UP000449710"/>
    </source>
</evidence>
<evidence type="ECO:0000259" key="5">
    <source>
        <dbReference type="SMART" id="SM00278"/>
    </source>
</evidence>
<comment type="catalytic activity">
    <reaction evidence="3">
        <text>ATP + H2O = ADP + phosphate + H(+)</text>
        <dbReference type="Rhea" id="RHEA:13065"/>
        <dbReference type="ChEBI" id="CHEBI:15377"/>
        <dbReference type="ChEBI" id="CHEBI:15378"/>
        <dbReference type="ChEBI" id="CHEBI:30616"/>
        <dbReference type="ChEBI" id="CHEBI:43474"/>
        <dbReference type="ChEBI" id="CHEBI:456216"/>
        <dbReference type="EC" id="5.6.2.3"/>
    </reaction>
</comment>
<protein>
    <recommendedName>
        <fullName evidence="3">ATP-dependent RecD2 DNA helicase</fullName>
        <ecNumber evidence="3">5.6.2.3</ecNumber>
    </recommendedName>
    <alternativeName>
        <fullName evidence="3">DNA 5'-3' helicase subunit RecD2</fullName>
    </alternativeName>
</protein>
<dbReference type="InterPro" id="IPR029493">
    <property type="entry name" value="RecD2-like_HHH"/>
</dbReference>
<keyword evidence="3" id="KW-0238">DNA-binding</keyword>
<dbReference type="Pfam" id="PF13245">
    <property type="entry name" value="AAA_19"/>
    <property type="match status" value="1"/>
</dbReference>
<accession>A0AA43XLV3</accession>
<dbReference type="Gene3D" id="2.30.30.940">
    <property type="match status" value="1"/>
</dbReference>
<dbReference type="InterPro" id="IPR010994">
    <property type="entry name" value="RuvA_2-like"/>
</dbReference>
<dbReference type="PANTHER" id="PTHR43788">
    <property type="entry name" value="DNA2/NAM7 HELICASE FAMILY MEMBER"/>
    <property type="match status" value="1"/>
</dbReference>
<keyword evidence="1 3" id="KW-0547">Nucleotide-binding</keyword>
<comment type="caution">
    <text evidence="7">The sequence shown here is derived from an EMBL/GenBank/DDBJ whole genome shotgun (WGS) entry which is preliminary data.</text>
</comment>
<evidence type="ECO:0000256" key="1">
    <source>
        <dbReference type="ARBA" id="ARBA00022741"/>
    </source>
</evidence>
<dbReference type="RefSeq" id="WP_160720736.1">
    <property type="nucleotide sequence ID" value="NZ_SUMG01000007.1"/>
</dbReference>
<dbReference type="InterPro" id="IPR006345">
    <property type="entry name" value="RecD2"/>
</dbReference>
<dbReference type="InterPro" id="IPR050534">
    <property type="entry name" value="Coronavir_polyprotein_1ab"/>
</dbReference>
<dbReference type="EMBL" id="SUMG01000007">
    <property type="protein sequence ID" value="NBG88310.1"/>
    <property type="molecule type" value="Genomic_DNA"/>
</dbReference>
<gene>
    <name evidence="3" type="primary">recD2</name>
    <name evidence="7" type="ORF">ISALK_07325</name>
</gene>
<dbReference type="HAMAP" id="MF_01488">
    <property type="entry name" value="RecD2"/>
    <property type="match status" value="1"/>
</dbReference>
<keyword evidence="3 7" id="KW-0347">Helicase</keyword>
<dbReference type="Gene3D" id="3.40.50.300">
    <property type="entry name" value="P-loop containing nucleotide triphosphate hydrolases"/>
    <property type="match status" value="2"/>
</dbReference>
<dbReference type="GO" id="GO:0005524">
    <property type="term" value="F:ATP binding"/>
    <property type="evidence" value="ECO:0007669"/>
    <property type="project" value="UniProtKB-UniRule"/>
</dbReference>
<evidence type="ECO:0000256" key="3">
    <source>
        <dbReference type="HAMAP-Rule" id="MF_01488"/>
    </source>
</evidence>
<dbReference type="Gene3D" id="1.10.150.20">
    <property type="entry name" value="5' to 3' exonuclease, C-terminal subdomain"/>
    <property type="match status" value="1"/>
</dbReference>
<dbReference type="Gene3D" id="1.10.10.2220">
    <property type="match status" value="1"/>
</dbReference>
<keyword evidence="3" id="KW-0413">Isomerase</keyword>
<organism evidence="7 8">
    <name type="scientific">Isachenkonia alkalipeptolytica</name>
    <dbReference type="NCBI Taxonomy" id="2565777"/>
    <lineage>
        <taxon>Bacteria</taxon>
        <taxon>Bacillati</taxon>
        <taxon>Bacillota</taxon>
        <taxon>Clostridia</taxon>
        <taxon>Eubacteriales</taxon>
        <taxon>Clostridiaceae</taxon>
        <taxon>Isachenkonia</taxon>
    </lineage>
</organism>
<dbReference type="CDD" id="cd17933">
    <property type="entry name" value="DEXSc_RecD-like"/>
    <property type="match status" value="1"/>
</dbReference>
<dbReference type="Pfam" id="PF13538">
    <property type="entry name" value="UvrD_C_2"/>
    <property type="match status" value="1"/>
</dbReference>
<feature type="domain" description="Helix-hairpin-helix DNA-binding motif class 1" evidence="5">
    <location>
        <begin position="117"/>
        <end position="136"/>
    </location>
</feature>
<proteinExistence type="inferred from homology"/>
<dbReference type="SUPFAM" id="SSF52540">
    <property type="entry name" value="P-loop containing nucleoside triphosphate hydrolases"/>
    <property type="match status" value="1"/>
</dbReference>
<dbReference type="Pfam" id="PF23139">
    <property type="entry name" value="OB_YrrC"/>
    <property type="match status" value="1"/>
</dbReference>
<feature type="domain" description="Helix-hairpin-helix DNA-binding motif class 1" evidence="5">
    <location>
        <begin position="82"/>
        <end position="103"/>
    </location>
</feature>
<dbReference type="GO" id="GO:0006281">
    <property type="term" value="P:DNA repair"/>
    <property type="evidence" value="ECO:0007669"/>
    <property type="project" value="InterPro"/>
</dbReference>
<dbReference type="EC" id="5.6.2.3" evidence="3"/>
<dbReference type="GO" id="GO:0009338">
    <property type="term" value="C:exodeoxyribonuclease V complex"/>
    <property type="evidence" value="ECO:0007669"/>
    <property type="project" value="TreeGrafter"/>
</dbReference>
<sequence length="743" mass="84093">MLELEGRLRDVIFQNESNGYTVGVLETNDDEEITVVGYLPTVREGEYVKVKGDIKFHDTYGEQLEVKEYRPSAPTTEDSILHYLASGVIKGIGRKMAERIVDQFGTESLEVIEKEPERLREVSGVGKKKAQQIIESFKAQNQLREIILFLSKYGVTPNLAVKIYKKYKEQAIPMIQENPYRLAEDIYGIGFKVADGIASSMGIARDSEYRLHAGTNYILNRIHMEGHTYAPKAQLVRETKGLLGSKEERIEAAIETLALNGKLQLERLDDELIVYAMAYYYAETGVAKKVIELSEAELEEVTINLEEEIADIEEEEDLDLASNQKEAVKEGVQNGMLVITGGPGTGKTTTLNTLIKLFEKLEMTVTLGAPTGRASKRMTETSGMEAKTIHRLLEIGYSEDDNLGMMFNRDEDNPLESDVLIIDEASMIDITLMNSFLKAVQKGTRVVLVGDIDQLPSVGPGNVLRDIIDSGVVKVVKLNEIFRQAKESMIVVNAHKINQGQYPLLNKKDKDFFFITKREKEEVLHTLLDVVKSRLPNHYKYSPTSDIQVLTPMKKGEVGTLNLNTSLQQKLNPPRGEKKEKKMKDKIFREGDKVMQIRNNYSLKWVNHDSSAFEYKGEGVFNGDMGYIVRIDRESEELEVHFDDNKEVVYDFTKLDELDLAYATTVHKSQGSEFSVIVMPVTWGPPMLLTRNLFYTAVTRAKELVVLIGEEKFLRMMIDNDKIITRHSGLGRRLSKYREVVKG</sequence>
<dbReference type="SUPFAM" id="SSF47781">
    <property type="entry name" value="RuvA domain 2-like"/>
    <property type="match status" value="1"/>
</dbReference>
<evidence type="ECO:0000313" key="7">
    <source>
        <dbReference type="EMBL" id="NBG88310.1"/>
    </source>
</evidence>
<feature type="coiled-coil region" evidence="4">
    <location>
        <begin position="291"/>
        <end position="318"/>
    </location>
</feature>
<dbReference type="GO" id="GO:0043139">
    <property type="term" value="F:5'-3' DNA helicase activity"/>
    <property type="evidence" value="ECO:0007669"/>
    <property type="project" value="UniProtKB-UniRule"/>
</dbReference>
<dbReference type="SMART" id="SM00382">
    <property type="entry name" value="AAA"/>
    <property type="match status" value="1"/>
</dbReference>
<dbReference type="AlphaFoldDB" id="A0AA43XLV3"/>
<dbReference type="Pfam" id="PF14520">
    <property type="entry name" value="HHH_5"/>
    <property type="match status" value="1"/>
</dbReference>
<dbReference type="NCBIfam" id="TIGR01448">
    <property type="entry name" value="recD_rel"/>
    <property type="match status" value="1"/>
</dbReference>
<dbReference type="InterPro" id="IPR027417">
    <property type="entry name" value="P-loop_NTPase"/>
</dbReference>
<dbReference type="InterPro" id="IPR003593">
    <property type="entry name" value="AAA+_ATPase"/>
</dbReference>
<keyword evidence="8" id="KW-1185">Reference proteome</keyword>
<name>A0AA43XLV3_9CLOT</name>
<dbReference type="PANTHER" id="PTHR43788:SF6">
    <property type="entry name" value="DNA HELICASE B"/>
    <property type="match status" value="1"/>
</dbReference>
<dbReference type="GO" id="GO:0016787">
    <property type="term" value="F:hydrolase activity"/>
    <property type="evidence" value="ECO:0007669"/>
    <property type="project" value="UniProtKB-KW"/>
</dbReference>
<dbReference type="CDD" id="cd18809">
    <property type="entry name" value="SF1_C_RecD"/>
    <property type="match status" value="1"/>
</dbReference>
<dbReference type="Pfam" id="PF14490">
    <property type="entry name" value="HHH_RecD2"/>
    <property type="match status" value="1"/>
</dbReference>
<keyword evidence="3" id="KW-0378">Hydrolase</keyword>
<feature type="domain" description="AAA+ ATPase" evidence="6">
    <location>
        <begin position="333"/>
        <end position="479"/>
    </location>
</feature>
<reference evidence="7 8" key="1">
    <citation type="submission" date="2019-04" db="EMBL/GenBank/DDBJ databases">
        <title>Isachenkonia alkalipeptolytica gen. nov. sp. nov. a new anaerobic, alkiliphilic organothrophic bacterium capable to reduce synthesized ferrihydrite isolated from a soda lake.</title>
        <authorList>
            <person name="Toshchakov S.V."/>
            <person name="Zavarzina D.G."/>
            <person name="Zhilina T.N."/>
            <person name="Kostrikina N.A."/>
            <person name="Kublanov I.V."/>
        </authorList>
    </citation>
    <scope>NUCLEOTIDE SEQUENCE [LARGE SCALE GENOMIC DNA]</scope>
    <source>
        <strain evidence="7 8">Z-1701</strain>
    </source>
</reference>
<dbReference type="InterPro" id="IPR027785">
    <property type="entry name" value="UvrD-like_helicase_C"/>
</dbReference>
<keyword evidence="4" id="KW-0175">Coiled coil</keyword>
<evidence type="ECO:0000256" key="4">
    <source>
        <dbReference type="SAM" id="Coils"/>
    </source>
</evidence>
<dbReference type="SMART" id="SM00278">
    <property type="entry name" value="HhH1"/>
    <property type="match status" value="3"/>
</dbReference>
<dbReference type="GO" id="GO:0003677">
    <property type="term" value="F:DNA binding"/>
    <property type="evidence" value="ECO:0007669"/>
    <property type="project" value="UniProtKB-UniRule"/>
</dbReference>
<evidence type="ECO:0000259" key="6">
    <source>
        <dbReference type="SMART" id="SM00382"/>
    </source>
</evidence>
<comment type="function">
    <text evidence="3">DNA-dependent ATPase and ATP-dependent 5'-3' DNA helicase. Has no activity on blunt DNA or DNA with 3'-overhangs, requires at least 10 bases of 5'-ssDNA for helicase activity.</text>
</comment>
<dbReference type="GO" id="GO:0017116">
    <property type="term" value="F:single-stranded DNA helicase activity"/>
    <property type="evidence" value="ECO:0007669"/>
    <property type="project" value="TreeGrafter"/>
</dbReference>
<dbReference type="InterPro" id="IPR003583">
    <property type="entry name" value="Hlx-hairpin-Hlx_DNA-bd_motif"/>
</dbReference>
<dbReference type="InterPro" id="IPR055446">
    <property type="entry name" value="RecD2_N_OB"/>
</dbReference>